<dbReference type="Proteomes" id="UP000782554">
    <property type="component" value="Unassembled WGS sequence"/>
</dbReference>
<proteinExistence type="predicted"/>
<accession>A0ABS7JQL8</accession>
<gene>
    <name evidence="2" type="ORF">K3181_00530</name>
</gene>
<dbReference type="EMBL" id="JAIGNU010000001">
    <property type="protein sequence ID" value="MBX7499924.1"/>
    <property type="molecule type" value="Genomic_DNA"/>
</dbReference>
<reference evidence="2 3" key="1">
    <citation type="submission" date="2021-08" db="EMBL/GenBank/DDBJ databases">
        <title>Comparative Genomics Analysis of the Genus Qipengyuania Reveals Extensive Genetic Diversity and Metabolic Versatility, Including the Description of Fifteen Novel Species.</title>
        <authorList>
            <person name="Liu Y."/>
        </authorList>
    </citation>
    <scope>NUCLEOTIDE SEQUENCE [LARGE SCALE GENOMIC DNA]</scope>
    <source>
        <strain evidence="2 3">YG27</strain>
    </source>
</reference>
<dbReference type="Pfam" id="PF18723">
    <property type="entry name" value="HMUDK_hel"/>
    <property type="match status" value="1"/>
</dbReference>
<evidence type="ECO:0000313" key="3">
    <source>
        <dbReference type="Proteomes" id="UP000782554"/>
    </source>
</evidence>
<organism evidence="2 3">
    <name type="scientific">Qipengyuania mesophila</name>
    <dbReference type="NCBI Taxonomy" id="2867246"/>
    <lineage>
        <taxon>Bacteria</taxon>
        <taxon>Pseudomonadati</taxon>
        <taxon>Pseudomonadota</taxon>
        <taxon>Alphaproteobacteria</taxon>
        <taxon>Sphingomonadales</taxon>
        <taxon>Erythrobacteraceae</taxon>
        <taxon>Qipengyuania</taxon>
    </lineage>
</organism>
<name>A0ABS7JQL8_9SPHN</name>
<dbReference type="RefSeq" id="WP_221599816.1">
    <property type="nucleotide sequence ID" value="NZ_JAIGNU010000001.1"/>
</dbReference>
<feature type="domain" description="5-hmdU DNA kinase helical" evidence="1">
    <location>
        <begin position="8"/>
        <end position="285"/>
    </location>
</feature>
<evidence type="ECO:0000259" key="1">
    <source>
        <dbReference type="Pfam" id="PF18723"/>
    </source>
</evidence>
<dbReference type="InterPro" id="IPR040684">
    <property type="entry name" value="HMUDK_hel"/>
</dbReference>
<evidence type="ECO:0000313" key="2">
    <source>
        <dbReference type="EMBL" id="MBX7499924.1"/>
    </source>
</evidence>
<comment type="caution">
    <text evidence="2">The sequence shown here is derived from an EMBL/GenBank/DDBJ whole genome shotgun (WGS) entry which is preliminary data.</text>
</comment>
<protein>
    <recommendedName>
        <fullName evidence="1">5-hmdU DNA kinase helical domain-containing protein</fullName>
    </recommendedName>
</protein>
<keyword evidence="3" id="KW-1185">Reference proteome</keyword>
<sequence>MDHLSRSPAFDDYWKFAAKRHEAYLSRAQGQPGPWTDDPIIAKFRFTNTFRAADRVSQFLIRHIQYDRSNDLSDEDILFRTLLFKIFNNIDTWKSLEREFGQIRWIDFNFGLANDLLEAAISSGRTIYSAAYIMPSPAFGAKRKHTNHLRLLKSMMEERLTQHVTSANSLQSLYHTLLNYKGLGPFLAFQYAIDINYSQLTDFEENEFVVAGPGAHDGIRKVFPDAAPNDAEDIIHWMVERQDREFERLGIDFEGLFGRKLRAIDCQNIFCEISKYCRVAHPSLQGISGRKRIKQSFSSSRRSAMPAPFFPPKWKINDKIELSYSSSHCGDTQAQLELSI</sequence>